<keyword evidence="2" id="KW-0547">Nucleotide-binding</keyword>
<dbReference type="Gene3D" id="3.40.50.300">
    <property type="entry name" value="P-loop containing nucleotide triphosphate hydrolases"/>
    <property type="match status" value="1"/>
</dbReference>
<protein>
    <submittedName>
        <fullName evidence="2">ATP-dependent DNA helicase DDX11</fullName>
    </submittedName>
</protein>
<evidence type="ECO:0000313" key="2">
    <source>
        <dbReference type="EMBL" id="KAK2552601.1"/>
    </source>
</evidence>
<dbReference type="InterPro" id="IPR006555">
    <property type="entry name" value="ATP-dep_Helicase_C"/>
</dbReference>
<keyword evidence="2" id="KW-0347">Helicase</keyword>
<proteinExistence type="predicted"/>
<dbReference type="GO" id="GO:0003678">
    <property type="term" value="F:DNA helicase activity"/>
    <property type="evidence" value="ECO:0007669"/>
    <property type="project" value="TreeGrafter"/>
</dbReference>
<dbReference type="AlphaFoldDB" id="A0AAD9UWK6"/>
<reference evidence="2" key="2">
    <citation type="journal article" date="2023" name="Science">
        <title>Genomic signatures of disease resistance in endangered staghorn corals.</title>
        <authorList>
            <person name="Vollmer S.V."/>
            <person name="Selwyn J.D."/>
            <person name="Despard B.A."/>
            <person name="Roesel C.L."/>
        </authorList>
    </citation>
    <scope>NUCLEOTIDE SEQUENCE</scope>
    <source>
        <strain evidence="2">K2</strain>
    </source>
</reference>
<dbReference type="GO" id="GO:0006139">
    <property type="term" value="P:nucleobase-containing compound metabolic process"/>
    <property type="evidence" value="ECO:0007669"/>
    <property type="project" value="InterPro"/>
</dbReference>
<dbReference type="Pfam" id="PF13307">
    <property type="entry name" value="Helicase_C_2"/>
    <property type="match status" value="1"/>
</dbReference>
<dbReference type="PANTHER" id="PTHR11472">
    <property type="entry name" value="DNA REPAIR DEAD HELICASE RAD3/XP-D SUBFAMILY MEMBER"/>
    <property type="match status" value="1"/>
</dbReference>
<dbReference type="GO" id="GO:0034085">
    <property type="term" value="P:establishment of sister chromatid cohesion"/>
    <property type="evidence" value="ECO:0007669"/>
    <property type="project" value="TreeGrafter"/>
</dbReference>
<dbReference type="EMBL" id="JARQWQ010000085">
    <property type="protein sequence ID" value="KAK2552601.1"/>
    <property type="molecule type" value="Genomic_DNA"/>
</dbReference>
<comment type="caution">
    <text evidence="2">The sequence shown here is derived from an EMBL/GenBank/DDBJ whole genome shotgun (WGS) entry which is preliminary data.</text>
</comment>
<dbReference type="InterPro" id="IPR045028">
    <property type="entry name" value="DinG/Rad3-like"/>
</dbReference>
<evidence type="ECO:0000313" key="3">
    <source>
        <dbReference type="Proteomes" id="UP001249851"/>
    </source>
</evidence>
<gene>
    <name evidence="2" type="ORF">P5673_026255</name>
</gene>
<organism evidence="2 3">
    <name type="scientific">Acropora cervicornis</name>
    <name type="common">Staghorn coral</name>
    <dbReference type="NCBI Taxonomy" id="6130"/>
    <lineage>
        <taxon>Eukaryota</taxon>
        <taxon>Metazoa</taxon>
        <taxon>Cnidaria</taxon>
        <taxon>Anthozoa</taxon>
        <taxon>Hexacorallia</taxon>
        <taxon>Scleractinia</taxon>
        <taxon>Astrocoeniina</taxon>
        <taxon>Acroporidae</taxon>
        <taxon>Acropora</taxon>
    </lineage>
</organism>
<sequence length="94" mass="10542">MSEGINFSDDLGRCIVMVGLPYPNMYSPELKEKMTYLDSTLGESSDNTTITCFESVHNLSLLNQRSSYSSQRGLCDDSSVRSTLRLCQNNEKFA</sequence>
<dbReference type="PANTHER" id="PTHR11472:SF41">
    <property type="entry name" value="ATP-DEPENDENT DNA HELICASE DDX11-RELATED"/>
    <property type="match status" value="1"/>
</dbReference>
<dbReference type="GO" id="GO:0005524">
    <property type="term" value="F:ATP binding"/>
    <property type="evidence" value="ECO:0007669"/>
    <property type="project" value="InterPro"/>
</dbReference>
<keyword evidence="2" id="KW-0067">ATP-binding</keyword>
<accession>A0AAD9UWK6</accession>
<keyword evidence="2" id="KW-0378">Hydrolase</keyword>
<dbReference type="Proteomes" id="UP001249851">
    <property type="component" value="Unassembled WGS sequence"/>
</dbReference>
<dbReference type="GO" id="GO:0003676">
    <property type="term" value="F:nucleic acid binding"/>
    <property type="evidence" value="ECO:0007669"/>
    <property type="project" value="InterPro"/>
</dbReference>
<dbReference type="GO" id="GO:0005634">
    <property type="term" value="C:nucleus"/>
    <property type="evidence" value="ECO:0007669"/>
    <property type="project" value="TreeGrafter"/>
</dbReference>
<feature type="domain" description="ATP-dependent helicase C-terminal" evidence="1">
    <location>
        <begin position="1"/>
        <end position="48"/>
    </location>
</feature>
<evidence type="ECO:0000259" key="1">
    <source>
        <dbReference type="Pfam" id="PF13307"/>
    </source>
</evidence>
<dbReference type="GO" id="GO:0016818">
    <property type="term" value="F:hydrolase activity, acting on acid anhydrides, in phosphorus-containing anhydrides"/>
    <property type="evidence" value="ECO:0007669"/>
    <property type="project" value="InterPro"/>
</dbReference>
<dbReference type="InterPro" id="IPR027417">
    <property type="entry name" value="P-loop_NTPase"/>
</dbReference>
<keyword evidence="3" id="KW-1185">Reference proteome</keyword>
<reference evidence="2" key="1">
    <citation type="journal article" date="2023" name="G3 (Bethesda)">
        <title>Whole genome assembly and annotation of the endangered Caribbean coral Acropora cervicornis.</title>
        <authorList>
            <person name="Selwyn J.D."/>
            <person name="Vollmer S.V."/>
        </authorList>
    </citation>
    <scope>NUCLEOTIDE SEQUENCE</scope>
    <source>
        <strain evidence="2">K2</strain>
    </source>
</reference>
<name>A0AAD9UWK6_ACRCE</name>